<dbReference type="PROSITE" id="PS50949">
    <property type="entry name" value="HTH_GNTR"/>
    <property type="match status" value="1"/>
</dbReference>
<accession>A0A9D2CY55</accession>
<dbReference type="InterPro" id="IPR036390">
    <property type="entry name" value="WH_DNA-bd_sf"/>
</dbReference>
<evidence type="ECO:0000313" key="6">
    <source>
        <dbReference type="Proteomes" id="UP000824132"/>
    </source>
</evidence>
<dbReference type="GO" id="GO:0003700">
    <property type="term" value="F:DNA-binding transcription factor activity"/>
    <property type="evidence" value="ECO:0007669"/>
    <property type="project" value="InterPro"/>
</dbReference>
<evidence type="ECO:0000313" key="5">
    <source>
        <dbReference type="EMBL" id="HIZ03007.1"/>
    </source>
</evidence>
<dbReference type="PANTHER" id="PTHR38445:SF7">
    <property type="entry name" value="GNTR-FAMILY TRANSCRIPTIONAL REGULATOR"/>
    <property type="match status" value="1"/>
</dbReference>
<gene>
    <name evidence="5" type="ORF">H9727_01850</name>
</gene>
<dbReference type="AlphaFoldDB" id="A0A9D2CY55"/>
<evidence type="ECO:0000259" key="4">
    <source>
        <dbReference type="PROSITE" id="PS50949"/>
    </source>
</evidence>
<dbReference type="EMBL" id="DXCL01000010">
    <property type="protein sequence ID" value="HIZ03007.1"/>
    <property type="molecule type" value="Genomic_DNA"/>
</dbReference>
<proteinExistence type="predicted"/>
<dbReference type="SMART" id="SM00345">
    <property type="entry name" value="HTH_GNTR"/>
    <property type="match status" value="1"/>
</dbReference>
<evidence type="ECO:0000256" key="2">
    <source>
        <dbReference type="ARBA" id="ARBA00023125"/>
    </source>
</evidence>
<dbReference type="Proteomes" id="UP000824132">
    <property type="component" value="Unassembled WGS sequence"/>
</dbReference>
<dbReference type="PANTHER" id="PTHR38445">
    <property type="entry name" value="HTH-TYPE TRANSCRIPTIONAL REPRESSOR YTRA"/>
    <property type="match status" value="1"/>
</dbReference>
<dbReference type="Pfam" id="PF00392">
    <property type="entry name" value="GntR"/>
    <property type="match status" value="1"/>
</dbReference>
<dbReference type="Gene3D" id="1.10.10.10">
    <property type="entry name" value="Winged helix-like DNA-binding domain superfamily/Winged helix DNA-binding domain"/>
    <property type="match status" value="1"/>
</dbReference>
<reference evidence="5" key="2">
    <citation type="submission" date="2021-04" db="EMBL/GenBank/DDBJ databases">
        <authorList>
            <person name="Gilroy R."/>
        </authorList>
    </citation>
    <scope>NUCLEOTIDE SEQUENCE</scope>
    <source>
        <strain evidence="5">CHK187-5294</strain>
    </source>
</reference>
<dbReference type="GO" id="GO:0003677">
    <property type="term" value="F:DNA binding"/>
    <property type="evidence" value="ECO:0007669"/>
    <property type="project" value="UniProtKB-KW"/>
</dbReference>
<keyword evidence="1" id="KW-0805">Transcription regulation</keyword>
<keyword evidence="2" id="KW-0238">DNA-binding</keyword>
<keyword evidence="3" id="KW-0804">Transcription</keyword>
<evidence type="ECO:0000256" key="1">
    <source>
        <dbReference type="ARBA" id="ARBA00023015"/>
    </source>
</evidence>
<dbReference type="SUPFAM" id="SSF46785">
    <property type="entry name" value="Winged helix' DNA-binding domain"/>
    <property type="match status" value="1"/>
</dbReference>
<comment type="caution">
    <text evidence="5">The sequence shown here is derived from an EMBL/GenBank/DDBJ whole genome shotgun (WGS) entry which is preliminary data.</text>
</comment>
<protein>
    <submittedName>
        <fullName evidence="5">GntR family transcriptional regulator</fullName>
    </submittedName>
</protein>
<organism evidence="5 6">
    <name type="scientific">Candidatus Borkfalkia avistercoris</name>
    <dbReference type="NCBI Taxonomy" id="2838504"/>
    <lineage>
        <taxon>Bacteria</taxon>
        <taxon>Bacillati</taxon>
        <taxon>Bacillota</taxon>
        <taxon>Clostridia</taxon>
        <taxon>Christensenellales</taxon>
        <taxon>Christensenellaceae</taxon>
        <taxon>Candidatus Borkfalkia</taxon>
    </lineage>
</organism>
<feature type="domain" description="HTH gntR-type" evidence="4">
    <location>
        <begin position="11"/>
        <end position="79"/>
    </location>
</feature>
<dbReference type="InterPro" id="IPR000524">
    <property type="entry name" value="Tscrpt_reg_HTH_GntR"/>
</dbReference>
<name>A0A9D2CY55_9FIRM</name>
<dbReference type="CDD" id="cd07377">
    <property type="entry name" value="WHTH_GntR"/>
    <property type="match status" value="1"/>
</dbReference>
<reference evidence="5" key="1">
    <citation type="journal article" date="2021" name="PeerJ">
        <title>Extensive microbial diversity within the chicken gut microbiome revealed by metagenomics and culture.</title>
        <authorList>
            <person name="Gilroy R."/>
            <person name="Ravi A."/>
            <person name="Getino M."/>
            <person name="Pursley I."/>
            <person name="Horton D.L."/>
            <person name="Alikhan N.F."/>
            <person name="Baker D."/>
            <person name="Gharbi K."/>
            <person name="Hall N."/>
            <person name="Watson M."/>
            <person name="Adriaenssens E.M."/>
            <person name="Foster-Nyarko E."/>
            <person name="Jarju S."/>
            <person name="Secka A."/>
            <person name="Antonio M."/>
            <person name="Oren A."/>
            <person name="Chaudhuri R.R."/>
            <person name="La Ragione R."/>
            <person name="Hildebrand F."/>
            <person name="Pallen M.J."/>
        </authorList>
    </citation>
    <scope>NUCLEOTIDE SEQUENCE</scope>
    <source>
        <strain evidence="5">CHK187-5294</strain>
    </source>
</reference>
<evidence type="ECO:0000256" key="3">
    <source>
        <dbReference type="ARBA" id="ARBA00023163"/>
    </source>
</evidence>
<sequence>MNVIVSNASDKPIYEQIYTQIKGAILRGEAKEGEALPSIRALAKELRISVITTKRAFDDLERDGFICTVQGKGSFVAAKNKELIREEHLKQAEEKLAEGVEIARSGGISKEEIEEMFRLILQGEER</sequence>
<dbReference type="InterPro" id="IPR036388">
    <property type="entry name" value="WH-like_DNA-bd_sf"/>
</dbReference>